<proteinExistence type="predicted"/>
<name>A0A8R7NZI5_TRIUA</name>
<evidence type="ECO:0000313" key="1">
    <source>
        <dbReference type="EnsemblPlants" id="TuG1812G0100001058.01.T01.cds312570"/>
    </source>
</evidence>
<dbReference type="Gramene" id="TuG1812G0100001058.01.T01">
    <property type="protein sequence ID" value="TuG1812G0100001058.01.T01.cds312570"/>
    <property type="gene ID" value="TuG1812G0100001058.01"/>
</dbReference>
<dbReference type="AlphaFoldDB" id="A0A8R7NZI5"/>
<reference evidence="1" key="3">
    <citation type="submission" date="2022-06" db="UniProtKB">
        <authorList>
            <consortium name="EnsemblPlants"/>
        </authorList>
    </citation>
    <scope>IDENTIFICATION</scope>
</reference>
<dbReference type="EnsemblPlants" id="TuG1812G0100001058.01.T01">
    <property type="protein sequence ID" value="TuG1812G0100001058.01.T01.cds312570"/>
    <property type="gene ID" value="TuG1812G0100001058.01"/>
</dbReference>
<organism evidence="1 2">
    <name type="scientific">Triticum urartu</name>
    <name type="common">Red wild einkorn</name>
    <name type="synonym">Crithodium urartu</name>
    <dbReference type="NCBI Taxonomy" id="4572"/>
    <lineage>
        <taxon>Eukaryota</taxon>
        <taxon>Viridiplantae</taxon>
        <taxon>Streptophyta</taxon>
        <taxon>Embryophyta</taxon>
        <taxon>Tracheophyta</taxon>
        <taxon>Spermatophyta</taxon>
        <taxon>Magnoliopsida</taxon>
        <taxon>Liliopsida</taxon>
        <taxon>Poales</taxon>
        <taxon>Poaceae</taxon>
        <taxon>BOP clade</taxon>
        <taxon>Pooideae</taxon>
        <taxon>Triticodae</taxon>
        <taxon>Triticeae</taxon>
        <taxon>Triticinae</taxon>
        <taxon>Triticum</taxon>
    </lineage>
</organism>
<protein>
    <submittedName>
        <fullName evidence="1">Uncharacterized protein</fullName>
    </submittedName>
</protein>
<sequence length="51" mass="5905">MWVRQGACPTYEGITTNWSDFVKTSWIGERQICVLVFKAKRGKLLLAIYLL</sequence>
<reference evidence="2" key="1">
    <citation type="journal article" date="2013" name="Nature">
        <title>Draft genome of the wheat A-genome progenitor Triticum urartu.</title>
        <authorList>
            <person name="Ling H.Q."/>
            <person name="Zhao S."/>
            <person name="Liu D."/>
            <person name="Wang J."/>
            <person name="Sun H."/>
            <person name="Zhang C."/>
            <person name="Fan H."/>
            <person name="Li D."/>
            <person name="Dong L."/>
            <person name="Tao Y."/>
            <person name="Gao C."/>
            <person name="Wu H."/>
            <person name="Li Y."/>
            <person name="Cui Y."/>
            <person name="Guo X."/>
            <person name="Zheng S."/>
            <person name="Wang B."/>
            <person name="Yu K."/>
            <person name="Liang Q."/>
            <person name="Yang W."/>
            <person name="Lou X."/>
            <person name="Chen J."/>
            <person name="Feng M."/>
            <person name="Jian J."/>
            <person name="Zhang X."/>
            <person name="Luo G."/>
            <person name="Jiang Y."/>
            <person name="Liu J."/>
            <person name="Wang Z."/>
            <person name="Sha Y."/>
            <person name="Zhang B."/>
            <person name="Wu H."/>
            <person name="Tang D."/>
            <person name="Shen Q."/>
            <person name="Xue P."/>
            <person name="Zou S."/>
            <person name="Wang X."/>
            <person name="Liu X."/>
            <person name="Wang F."/>
            <person name="Yang Y."/>
            <person name="An X."/>
            <person name="Dong Z."/>
            <person name="Zhang K."/>
            <person name="Zhang X."/>
            <person name="Luo M.C."/>
            <person name="Dvorak J."/>
            <person name="Tong Y."/>
            <person name="Wang J."/>
            <person name="Yang H."/>
            <person name="Li Z."/>
            <person name="Wang D."/>
            <person name="Zhang A."/>
            <person name="Wang J."/>
        </authorList>
    </citation>
    <scope>NUCLEOTIDE SEQUENCE</scope>
    <source>
        <strain evidence="2">cv. G1812</strain>
    </source>
</reference>
<dbReference type="Proteomes" id="UP000015106">
    <property type="component" value="Chromosome 1"/>
</dbReference>
<keyword evidence="2" id="KW-1185">Reference proteome</keyword>
<evidence type="ECO:0000313" key="2">
    <source>
        <dbReference type="Proteomes" id="UP000015106"/>
    </source>
</evidence>
<reference evidence="1" key="2">
    <citation type="submission" date="2018-03" db="EMBL/GenBank/DDBJ databases">
        <title>The Triticum urartu genome reveals the dynamic nature of wheat genome evolution.</title>
        <authorList>
            <person name="Ling H."/>
            <person name="Ma B."/>
            <person name="Shi X."/>
            <person name="Liu H."/>
            <person name="Dong L."/>
            <person name="Sun H."/>
            <person name="Cao Y."/>
            <person name="Gao Q."/>
            <person name="Zheng S."/>
            <person name="Li Y."/>
            <person name="Yu Y."/>
            <person name="Du H."/>
            <person name="Qi M."/>
            <person name="Li Y."/>
            <person name="Yu H."/>
            <person name="Cui Y."/>
            <person name="Wang N."/>
            <person name="Chen C."/>
            <person name="Wu H."/>
            <person name="Zhao Y."/>
            <person name="Zhang J."/>
            <person name="Li Y."/>
            <person name="Zhou W."/>
            <person name="Zhang B."/>
            <person name="Hu W."/>
            <person name="Eijk M."/>
            <person name="Tang J."/>
            <person name="Witsenboer H."/>
            <person name="Zhao S."/>
            <person name="Li Z."/>
            <person name="Zhang A."/>
            <person name="Wang D."/>
            <person name="Liang C."/>
        </authorList>
    </citation>
    <scope>NUCLEOTIDE SEQUENCE [LARGE SCALE GENOMIC DNA]</scope>
    <source>
        <strain evidence="1">cv. G1812</strain>
    </source>
</reference>
<accession>A0A8R7NZI5</accession>